<organism evidence="5 6">
    <name type="scientific">Pyricularia grisea</name>
    <name type="common">Crabgrass-specific blast fungus</name>
    <name type="synonym">Magnaporthe grisea</name>
    <dbReference type="NCBI Taxonomy" id="148305"/>
    <lineage>
        <taxon>Eukaryota</taxon>
        <taxon>Fungi</taxon>
        <taxon>Dikarya</taxon>
        <taxon>Ascomycota</taxon>
        <taxon>Pezizomycotina</taxon>
        <taxon>Sordariomycetes</taxon>
        <taxon>Sordariomycetidae</taxon>
        <taxon>Magnaporthales</taxon>
        <taxon>Pyriculariaceae</taxon>
        <taxon>Pyricularia</taxon>
    </lineage>
</organism>
<evidence type="ECO:0000256" key="2">
    <source>
        <dbReference type="PROSITE-ProRule" id="PRU00267"/>
    </source>
</evidence>
<keyword evidence="5" id="KW-1185">Reference proteome</keyword>
<dbReference type="InterPro" id="IPR036910">
    <property type="entry name" value="HMG_box_dom_sf"/>
</dbReference>
<sequence length="306" mass="33187">MWIRPAKMLATAMRAGALASGSRVVLGANVAASRLVLAARPMATAAAKKSTASTGASAAKKAAPKKKATTAAKPKTTKAKAVKKSVDKPQKSEEAIKAEKLAAKKKDLIAEKKRLLEVALLPEPATEPIRAARLYIKEAFAEARSNLVVLPKLAQCVAEFKELSPAELQEYEERAAKNEIANKAAYQAWVESHTPAQINEANKARTRLSRVFNVKRVGKSVVAKKIKDDRIPSAPLSAYLIFVQNKMKQAGFSSETNSGKLKASHVMSGVAAEWRSLSDTERKVYEDLSIADKARYEKAMQELNMS</sequence>
<dbReference type="GO" id="GO:0005634">
    <property type="term" value="C:nucleus"/>
    <property type="evidence" value="ECO:0007669"/>
    <property type="project" value="UniProtKB-UniRule"/>
</dbReference>
<dbReference type="PANTHER" id="PTHR48112">
    <property type="entry name" value="HIGH MOBILITY GROUP PROTEIN DSP1"/>
    <property type="match status" value="1"/>
</dbReference>
<accession>A0A6P8BCE9</accession>
<gene>
    <name evidence="6" type="ORF">PgNI_04945</name>
</gene>
<keyword evidence="1 2" id="KW-0238">DNA-binding</keyword>
<dbReference type="KEGG" id="pgri:PgNI_04945"/>
<evidence type="ECO:0000259" key="4">
    <source>
        <dbReference type="PROSITE" id="PS50118"/>
    </source>
</evidence>
<feature type="region of interest" description="Disordered" evidence="3">
    <location>
        <begin position="48"/>
        <end position="90"/>
    </location>
</feature>
<dbReference type="Proteomes" id="UP000515153">
    <property type="component" value="Unplaced"/>
</dbReference>
<feature type="DNA-binding region" description="HMG box" evidence="2">
    <location>
        <begin position="232"/>
        <end position="304"/>
    </location>
</feature>
<dbReference type="AlphaFoldDB" id="A0A6P8BCE9"/>
<protein>
    <recommendedName>
        <fullName evidence="4">HMG box domain-containing protein</fullName>
    </recommendedName>
</protein>
<dbReference type="InterPro" id="IPR009071">
    <property type="entry name" value="HMG_box_dom"/>
</dbReference>
<name>A0A6P8BCE9_PYRGI</name>
<dbReference type="RefSeq" id="XP_030984835.1">
    <property type="nucleotide sequence ID" value="XM_031124986.1"/>
</dbReference>
<evidence type="ECO:0000256" key="1">
    <source>
        <dbReference type="ARBA" id="ARBA00023125"/>
    </source>
</evidence>
<keyword evidence="2" id="KW-0539">Nucleus</keyword>
<dbReference type="Gene3D" id="1.10.30.10">
    <property type="entry name" value="High mobility group box domain"/>
    <property type="match status" value="2"/>
</dbReference>
<dbReference type="SUPFAM" id="SSF47095">
    <property type="entry name" value="HMG-box"/>
    <property type="match status" value="2"/>
</dbReference>
<reference evidence="6" key="3">
    <citation type="submission" date="2025-08" db="UniProtKB">
        <authorList>
            <consortium name="RefSeq"/>
        </authorList>
    </citation>
    <scope>IDENTIFICATION</scope>
    <source>
        <strain evidence="6">NI907</strain>
    </source>
</reference>
<reference evidence="6" key="2">
    <citation type="submission" date="2019-10" db="EMBL/GenBank/DDBJ databases">
        <authorList>
            <consortium name="NCBI Genome Project"/>
        </authorList>
    </citation>
    <scope>NUCLEOTIDE SEQUENCE</scope>
    <source>
        <strain evidence="6">NI907</strain>
    </source>
</reference>
<dbReference type="GO" id="GO:0003677">
    <property type="term" value="F:DNA binding"/>
    <property type="evidence" value="ECO:0007669"/>
    <property type="project" value="UniProtKB-UniRule"/>
</dbReference>
<feature type="domain" description="HMG box" evidence="4">
    <location>
        <begin position="232"/>
        <end position="304"/>
    </location>
</feature>
<evidence type="ECO:0000313" key="6">
    <source>
        <dbReference type="RefSeq" id="XP_030984835.1"/>
    </source>
</evidence>
<evidence type="ECO:0000256" key="3">
    <source>
        <dbReference type="SAM" id="MobiDB-lite"/>
    </source>
</evidence>
<dbReference type="PROSITE" id="PS50118">
    <property type="entry name" value="HMG_BOX_2"/>
    <property type="match status" value="1"/>
</dbReference>
<evidence type="ECO:0000313" key="5">
    <source>
        <dbReference type="Proteomes" id="UP000515153"/>
    </source>
</evidence>
<proteinExistence type="predicted"/>
<dbReference type="Pfam" id="PF00505">
    <property type="entry name" value="HMG_box"/>
    <property type="match status" value="1"/>
</dbReference>
<dbReference type="GeneID" id="41959895"/>
<dbReference type="PANTHER" id="PTHR48112:SF22">
    <property type="entry name" value="MITOCHONDRIAL TRANSCRIPTION FACTOR A, ISOFORM B"/>
    <property type="match status" value="1"/>
</dbReference>
<feature type="compositionally biased region" description="Low complexity" evidence="3">
    <location>
        <begin position="48"/>
        <end position="61"/>
    </location>
</feature>
<dbReference type="SMART" id="SM00398">
    <property type="entry name" value="HMG"/>
    <property type="match status" value="1"/>
</dbReference>
<reference evidence="6" key="1">
    <citation type="journal article" date="2019" name="Mol. Biol. Evol.">
        <title>Blast fungal genomes show frequent chromosomal changes, gene gains and losses, and effector gene turnover.</title>
        <authorList>
            <person name="Gomez Luciano L.B."/>
            <person name="Jason Tsai I."/>
            <person name="Chuma I."/>
            <person name="Tosa Y."/>
            <person name="Chen Y.H."/>
            <person name="Li J.Y."/>
            <person name="Li M.Y."/>
            <person name="Jade Lu M.Y."/>
            <person name="Nakayashiki H."/>
            <person name="Li W.H."/>
        </authorList>
    </citation>
    <scope>NUCLEOTIDE SEQUENCE</scope>
    <source>
        <strain evidence="6">NI907</strain>
    </source>
</reference>
<dbReference type="InterPro" id="IPR050342">
    <property type="entry name" value="HMGB"/>
</dbReference>